<evidence type="ECO:0000256" key="1">
    <source>
        <dbReference type="SAM" id="SignalP"/>
    </source>
</evidence>
<gene>
    <name evidence="2" type="ORF">NCTC13337_02450</name>
</gene>
<dbReference type="PROSITE" id="PS51257">
    <property type="entry name" value="PROKAR_LIPOPROTEIN"/>
    <property type="match status" value="1"/>
</dbReference>
<evidence type="ECO:0000313" key="3">
    <source>
        <dbReference type="Proteomes" id="UP000254601"/>
    </source>
</evidence>
<dbReference type="AlphaFoldDB" id="A0A380MY47"/>
<keyword evidence="3" id="KW-1185">Reference proteome</keyword>
<feature type="signal peptide" evidence="1">
    <location>
        <begin position="1"/>
        <end position="21"/>
    </location>
</feature>
<accession>A0A380MY47</accession>
<name>A0A380MY47_9GAMM</name>
<feature type="chain" id="PRO_5016797524" evidence="1">
    <location>
        <begin position="22"/>
        <end position="50"/>
    </location>
</feature>
<protein>
    <submittedName>
        <fullName evidence="2">Uncharacterized protein</fullName>
    </submittedName>
</protein>
<sequence>MKYSFILFYNLFLLMGCSSVADLVGYDSQQMNLQAAQSYTQAINQAQAEH</sequence>
<evidence type="ECO:0000313" key="2">
    <source>
        <dbReference type="EMBL" id="SUO97479.1"/>
    </source>
</evidence>
<keyword evidence="1" id="KW-0732">Signal</keyword>
<reference evidence="2 3" key="1">
    <citation type="submission" date="2018-06" db="EMBL/GenBank/DDBJ databases">
        <authorList>
            <consortium name="Pathogen Informatics"/>
            <person name="Doyle S."/>
        </authorList>
    </citation>
    <scope>NUCLEOTIDE SEQUENCE [LARGE SCALE GENOMIC DNA]</scope>
    <source>
        <strain evidence="2 3">NCTC13337</strain>
    </source>
</reference>
<dbReference type="EMBL" id="UHIC01000001">
    <property type="protein sequence ID" value="SUO97479.1"/>
    <property type="molecule type" value="Genomic_DNA"/>
</dbReference>
<proteinExistence type="predicted"/>
<organism evidence="2 3">
    <name type="scientific">Suttonella ornithocola</name>
    <dbReference type="NCBI Taxonomy" id="279832"/>
    <lineage>
        <taxon>Bacteria</taxon>
        <taxon>Pseudomonadati</taxon>
        <taxon>Pseudomonadota</taxon>
        <taxon>Gammaproteobacteria</taxon>
        <taxon>Cardiobacteriales</taxon>
        <taxon>Cardiobacteriaceae</taxon>
        <taxon>Suttonella</taxon>
    </lineage>
</organism>
<dbReference type="Proteomes" id="UP000254601">
    <property type="component" value="Unassembled WGS sequence"/>
</dbReference>